<comment type="similarity">
    <text evidence="2 12">Belongs to the RNA methyltransferase RsmE family.</text>
</comment>
<evidence type="ECO:0000256" key="11">
    <source>
        <dbReference type="ARBA" id="ARBA00047944"/>
    </source>
</evidence>
<comment type="catalytic activity">
    <reaction evidence="11 12">
        <text>uridine(1498) in 16S rRNA + S-adenosyl-L-methionine = N(3)-methyluridine(1498) in 16S rRNA + S-adenosyl-L-homocysteine + H(+)</text>
        <dbReference type="Rhea" id="RHEA:42920"/>
        <dbReference type="Rhea" id="RHEA-COMP:10283"/>
        <dbReference type="Rhea" id="RHEA-COMP:10284"/>
        <dbReference type="ChEBI" id="CHEBI:15378"/>
        <dbReference type="ChEBI" id="CHEBI:57856"/>
        <dbReference type="ChEBI" id="CHEBI:59789"/>
        <dbReference type="ChEBI" id="CHEBI:65315"/>
        <dbReference type="ChEBI" id="CHEBI:74502"/>
        <dbReference type="EC" id="2.1.1.193"/>
    </reaction>
</comment>
<proteinExistence type="inferred from homology"/>
<dbReference type="RefSeq" id="WP_154555236.1">
    <property type="nucleotide sequence ID" value="NZ_JBQHQE010000002.1"/>
</dbReference>
<evidence type="ECO:0000256" key="3">
    <source>
        <dbReference type="ARBA" id="ARBA00012328"/>
    </source>
</evidence>
<comment type="caution">
    <text evidence="14">The sequence shown here is derived from an EMBL/GenBank/DDBJ whole genome shotgun (WGS) entry which is preliminary data.</text>
</comment>
<dbReference type="InterPro" id="IPR029028">
    <property type="entry name" value="Alpha/beta_knot_MTases"/>
</dbReference>
<evidence type="ECO:0000256" key="12">
    <source>
        <dbReference type="PIRNR" id="PIRNR015601"/>
    </source>
</evidence>
<evidence type="ECO:0000256" key="7">
    <source>
        <dbReference type="ARBA" id="ARBA00022603"/>
    </source>
</evidence>
<dbReference type="NCBIfam" id="TIGR00046">
    <property type="entry name" value="RsmE family RNA methyltransferase"/>
    <property type="match status" value="1"/>
</dbReference>
<dbReference type="PIRSF" id="PIRSF015601">
    <property type="entry name" value="MTase_slr0722"/>
    <property type="match status" value="1"/>
</dbReference>
<dbReference type="Pfam" id="PF04452">
    <property type="entry name" value="Methyltrans_RNA"/>
    <property type="match status" value="1"/>
</dbReference>
<evidence type="ECO:0000256" key="10">
    <source>
        <dbReference type="ARBA" id="ARBA00025699"/>
    </source>
</evidence>
<keyword evidence="8 12" id="KW-0808">Transferase</keyword>
<dbReference type="GO" id="GO:0070042">
    <property type="term" value="F:rRNA (uridine-N3-)-methyltransferase activity"/>
    <property type="evidence" value="ECO:0007669"/>
    <property type="project" value="TreeGrafter"/>
</dbReference>
<evidence type="ECO:0000256" key="2">
    <source>
        <dbReference type="ARBA" id="ARBA00005528"/>
    </source>
</evidence>
<comment type="function">
    <text evidence="10 12">Specifically methylates the N3 position of the uracil ring of uridine 1498 (m3U1498) in 16S rRNA. Acts on the fully assembled 30S ribosomal subunit.</text>
</comment>
<keyword evidence="15" id="KW-1185">Reference proteome</keyword>
<evidence type="ECO:0000256" key="1">
    <source>
        <dbReference type="ARBA" id="ARBA00004496"/>
    </source>
</evidence>
<comment type="subcellular location">
    <subcellularLocation>
        <location evidence="1 12">Cytoplasm</location>
    </subcellularLocation>
</comment>
<name>A0A6N7V0Z0_9FIRM</name>
<evidence type="ECO:0000256" key="6">
    <source>
        <dbReference type="ARBA" id="ARBA00022552"/>
    </source>
</evidence>
<organism evidence="14 15">
    <name type="scientific">Holdemanella porci</name>
    <dbReference type="NCBI Taxonomy" id="2652276"/>
    <lineage>
        <taxon>Bacteria</taxon>
        <taxon>Bacillati</taxon>
        <taxon>Bacillota</taxon>
        <taxon>Erysipelotrichia</taxon>
        <taxon>Erysipelotrichales</taxon>
        <taxon>Erysipelotrichaceae</taxon>
        <taxon>Holdemanella</taxon>
    </lineage>
</organism>
<dbReference type="Gene3D" id="3.40.1280.10">
    <property type="match status" value="1"/>
</dbReference>
<dbReference type="GO" id="GO:0070475">
    <property type="term" value="P:rRNA base methylation"/>
    <property type="evidence" value="ECO:0007669"/>
    <property type="project" value="TreeGrafter"/>
</dbReference>
<dbReference type="CDD" id="cd18084">
    <property type="entry name" value="RsmE-like"/>
    <property type="match status" value="1"/>
</dbReference>
<keyword evidence="7 12" id="KW-0489">Methyltransferase</keyword>
<evidence type="ECO:0000256" key="8">
    <source>
        <dbReference type="ARBA" id="ARBA00022679"/>
    </source>
</evidence>
<accession>A0A6N7V0Z0</accession>
<dbReference type="PANTHER" id="PTHR30027">
    <property type="entry name" value="RIBOSOMAL RNA SMALL SUBUNIT METHYLTRANSFERASE E"/>
    <property type="match status" value="1"/>
</dbReference>
<evidence type="ECO:0000256" key="4">
    <source>
        <dbReference type="ARBA" id="ARBA00013673"/>
    </source>
</evidence>
<evidence type="ECO:0000256" key="5">
    <source>
        <dbReference type="ARBA" id="ARBA00022490"/>
    </source>
</evidence>
<evidence type="ECO:0000313" key="15">
    <source>
        <dbReference type="Proteomes" id="UP000434241"/>
    </source>
</evidence>
<reference evidence="14 15" key="1">
    <citation type="submission" date="2019-08" db="EMBL/GenBank/DDBJ databases">
        <title>In-depth cultivation of the pig gut microbiome towards novel bacterial diversity and tailored functional studies.</title>
        <authorList>
            <person name="Wylensek D."/>
            <person name="Hitch T.C.A."/>
            <person name="Clavel T."/>
        </authorList>
    </citation>
    <scope>NUCLEOTIDE SEQUENCE [LARGE SCALE GENOMIC DNA]</scope>
    <source>
        <strain evidence="14 15">LKV-472-APC-3</strain>
    </source>
</reference>
<dbReference type="InterPro" id="IPR029026">
    <property type="entry name" value="tRNA_m1G_MTases_N"/>
</dbReference>
<evidence type="ECO:0000313" key="14">
    <source>
        <dbReference type="EMBL" id="MSS55496.1"/>
    </source>
</evidence>
<dbReference type="InterPro" id="IPR006700">
    <property type="entry name" value="RsmE"/>
</dbReference>
<protein>
    <recommendedName>
        <fullName evidence="4 12">Ribosomal RNA small subunit methyltransferase E</fullName>
        <ecNumber evidence="3 12">2.1.1.193</ecNumber>
    </recommendedName>
</protein>
<evidence type="ECO:0000259" key="13">
    <source>
        <dbReference type="Pfam" id="PF04452"/>
    </source>
</evidence>
<dbReference type="Proteomes" id="UP000434241">
    <property type="component" value="Unassembled WGS sequence"/>
</dbReference>
<dbReference type="InterPro" id="IPR046886">
    <property type="entry name" value="RsmE_MTase_dom"/>
</dbReference>
<feature type="domain" description="Ribosomal RNA small subunit methyltransferase E methyltransferase" evidence="13">
    <location>
        <begin position="69"/>
        <end position="231"/>
    </location>
</feature>
<dbReference type="GO" id="GO:0005737">
    <property type="term" value="C:cytoplasm"/>
    <property type="evidence" value="ECO:0007669"/>
    <property type="project" value="UniProtKB-SubCell"/>
</dbReference>
<dbReference type="InterPro" id="IPR015947">
    <property type="entry name" value="PUA-like_sf"/>
</dbReference>
<dbReference type="GeneID" id="93157855"/>
<dbReference type="EMBL" id="VUMR01000002">
    <property type="protein sequence ID" value="MSS55496.1"/>
    <property type="molecule type" value="Genomic_DNA"/>
</dbReference>
<keyword evidence="5 12" id="KW-0963">Cytoplasm</keyword>
<evidence type="ECO:0000256" key="9">
    <source>
        <dbReference type="ARBA" id="ARBA00022691"/>
    </source>
</evidence>
<dbReference type="EC" id="2.1.1.193" evidence="3 12"/>
<dbReference type="SUPFAM" id="SSF88697">
    <property type="entry name" value="PUA domain-like"/>
    <property type="match status" value="1"/>
</dbReference>
<dbReference type="AlphaFoldDB" id="A0A6N7V0Z0"/>
<keyword evidence="9 12" id="KW-0949">S-adenosyl-L-methionine</keyword>
<sequence length="239" mass="27225">MKQVYLDQNVSVQDVICLDVKQAHHIFDVLRTTSKEKIRIVTKNSGVFFGHVENKPNLVVDSMVDVFEENQSITLCCALIKQDKFEWMLQKACELGVHKIVPFVSKNTVVKLDEKKAEKKLIRWNEILLAATKQCNRNTLVELEPVITLKELSNYKSECNLVAYEKENEPSKHMARYLKDNPQSITVCIGPEGGFEESEIQVLNEFGFDNCSLGKNILRAETAACYVLTAIEYQNHVEG</sequence>
<dbReference type="PANTHER" id="PTHR30027:SF3">
    <property type="entry name" value="16S RRNA (URACIL(1498)-N(3))-METHYLTRANSFERASE"/>
    <property type="match status" value="1"/>
</dbReference>
<keyword evidence="6 12" id="KW-0698">rRNA processing</keyword>
<dbReference type="SUPFAM" id="SSF75217">
    <property type="entry name" value="alpha/beta knot"/>
    <property type="match status" value="1"/>
</dbReference>
<gene>
    <name evidence="14" type="ORF">FYJ55_00855</name>
</gene>